<keyword evidence="3" id="KW-1185">Reference proteome</keyword>
<feature type="region of interest" description="Disordered" evidence="1">
    <location>
        <begin position="41"/>
        <end position="74"/>
    </location>
</feature>
<dbReference type="AlphaFoldDB" id="A0A7W4IRR5"/>
<proteinExistence type="predicted"/>
<feature type="compositionally biased region" description="Basic and acidic residues" evidence="1">
    <location>
        <begin position="41"/>
        <end position="53"/>
    </location>
</feature>
<dbReference type="Proteomes" id="UP000559860">
    <property type="component" value="Unassembled WGS sequence"/>
</dbReference>
<reference evidence="2 3" key="1">
    <citation type="submission" date="2020-04" db="EMBL/GenBank/DDBJ databases">
        <title>Description of novel Gluconacetobacter.</title>
        <authorList>
            <person name="Sombolestani A."/>
        </authorList>
    </citation>
    <scope>NUCLEOTIDE SEQUENCE [LARGE SCALE GENOMIC DNA]</scope>
    <source>
        <strain evidence="2 3">LMG 27801</strain>
    </source>
</reference>
<gene>
    <name evidence="2" type="ORF">HLH36_05310</name>
</gene>
<name>A0A7W4IRR5_9PROT</name>
<organism evidence="2 3">
    <name type="scientific">Gluconacetobacter aggeris</name>
    <dbReference type="NCBI Taxonomy" id="1286186"/>
    <lineage>
        <taxon>Bacteria</taxon>
        <taxon>Pseudomonadati</taxon>
        <taxon>Pseudomonadota</taxon>
        <taxon>Alphaproteobacteria</taxon>
        <taxon>Acetobacterales</taxon>
        <taxon>Acetobacteraceae</taxon>
        <taxon>Gluconacetobacter</taxon>
    </lineage>
</organism>
<sequence>MKKAGEVSLTGLFHVRAGSVGFSSNEAKWVAARANLGLPAEKRLHAGRTDKRRTNPVRQTSLPPSSMRFSHHKGSEPMPLVISYTI</sequence>
<evidence type="ECO:0000313" key="3">
    <source>
        <dbReference type="Proteomes" id="UP000559860"/>
    </source>
</evidence>
<evidence type="ECO:0000313" key="2">
    <source>
        <dbReference type="EMBL" id="MBB2167778.1"/>
    </source>
</evidence>
<comment type="caution">
    <text evidence="2">The sequence shown here is derived from an EMBL/GenBank/DDBJ whole genome shotgun (WGS) entry which is preliminary data.</text>
</comment>
<accession>A0A7W4IRR5</accession>
<dbReference type="EMBL" id="JABEQD010000003">
    <property type="protein sequence ID" value="MBB2167778.1"/>
    <property type="molecule type" value="Genomic_DNA"/>
</dbReference>
<feature type="compositionally biased region" description="Polar residues" evidence="1">
    <location>
        <begin position="56"/>
        <end position="68"/>
    </location>
</feature>
<evidence type="ECO:0000256" key="1">
    <source>
        <dbReference type="SAM" id="MobiDB-lite"/>
    </source>
</evidence>
<dbReference type="RefSeq" id="WP_182985427.1">
    <property type="nucleotide sequence ID" value="NZ_JABEQD010000003.1"/>
</dbReference>
<protein>
    <submittedName>
        <fullName evidence="2">Uncharacterized protein</fullName>
    </submittedName>
</protein>